<dbReference type="PANTHER" id="PTHR42852">
    <property type="entry name" value="THIOL:DISULFIDE INTERCHANGE PROTEIN DSBE"/>
    <property type="match status" value="1"/>
</dbReference>
<dbReference type="Pfam" id="PF00578">
    <property type="entry name" value="AhpC-TSA"/>
    <property type="match status" value="1"/>
</dbReference>
<dbReference type="InterPro" id="IPR013766">
    <property type="entry name" value="Thioredoxin_domain"/>
</dbReference>
<dbReference type="CDD" id="cd02966">
    <property type="entry name" value="TlpA_like_family"/>
    <property type="match status" value="1"/>
</dbReference>
<dbReference type="EMBL" id="CADCTV010000330">
    <property type="protein sequence ID" value="CAA9318214.1"/>
    <property type="molecule type" value="Genomic_DNA"/>
</dbReference>
<feature type="signal peptide" evidence="1">
    <location>
        <begin position="1"/>
        <end position="30"/>
    </location>
</feature>
<dbReference type="InterPro" id="IPR050553">
    <property type="entry name" value="Thioredoxin_ResA/DsbE_sf"/>
</dbReference>
<dbReference type="PROSITE" id="PS51257">
    <property type="entry name" value="PROKAR_LIPOPROTEIN"/>
    <property type="match status" value="1"/>
</dbReference>
<evidence type="ECO:0000259" key="2">
    <source>
        <dbReference type="PROSITE" id="PS51352"/>
    </source>
</evidence>
<dbReference type="SUPFAM" id="SSF52833">
    <property type="entry name" value="Thioredoxin-like"/>
    <property type="match status" value="1"/>
</dbReference>
<protein>
    <recommendedName>
        <fullName evidence="2">Thioredoxin domain-containing protein</fullName>
    </recommendedName>
</protein>
<evidence type="ECO:0000313" key="3">
    <source>
        <dbReference type="EMBL" id="CAA9318214.1"/>
    </source>
</evidence>
<dbReference type="GO" id="GO:0016209">
    <property type="term" value="F:antioxidant activity"/>
    <property type="evidence" value="ECO:0007669"/>
    <property type="project" value="InterPro"/>
</dbReference>
<keyword evidence="1" id="KW-0732">Signal</keyword>
<name>A0A6J4KYC2_9BACT</name>
<organism evidence="3">
    <name type="scientific">uncultured Gemmatimonadota bacterium</name>
    <dbReference type="NCBI Taxonomy" id="203437"/>
    <lineage>
        <taxon>Bacteria</taxon>
        <taxon>Pseudomonadati</taxon>
        <taxon>Gemmatimonadota</taxon>
        <taxon>environmental samples</taxon>
    </lineage>
</organism>
<dbReference type="Gene3D" id="3.40.30.10">
    <property type="entry name" value="Glutaredoxin"/>
    <property type="match status" value="1"/>
</dbReference>
<feature type="domain" description="Thioredoxin" evidence="2">
    <location>
        <begin position="36"/>
        <end position="177"/>
    </location>
</feature>
<evidence type="ECO:0000256" key="1">
    <source>
        <dbReference type="SAM" id="SignalP"/>
    </source>
</evidence>
<dbReference type="AlphaFoldDB" id="A0A6J4KYC2"/>
<proteinExistence type="predicted"/>
<dbReference type="InterPro" id="IPR036249">
    <property type="entry name" value="Thioredoxin-like_sf"/>
</dbReference>
<dbReference type="GO" id="GO:0016491">
    <property type="term" value="F:oxidoreductase activity"/>
    <property type="evidence" value="ECO:0007669"/>
    <property type="project" value="InterPro"/>
</dbReference>
<dbReference type="PROSITE" id="PS51352">
    <property type="entry name" value="THIOREDOXIN_2"/>
    <property type="match status" value="1"/>
</dbReference>
<gene>
    <name evidence="3" type="ORF">AVDCRST_MAG89-1512</name>
</gene>
<dbReference type="InterPro" id="IPR000866">
    <property type="entry name" value="AhpC/TSA"/>
</dbReference>
<sequence>MIPLTRRRSRCPLSPIPCALLFLALSGCEAARGGPPAVGRAAPEFEAVALEGGKAVSLKEMRGRPVLLNVWATWCHPCRQEIPALQKLQETRPGVAVVGVSIDDPGQEDEIRNFLRGYGARYAIWLDPDQRVSSTFATVGVPTTFLIGADGKLLWKHVGPVRADDPALNRAIDAELAR</sequence>
<reference evidence="3" key="1">
    <citation type="submission" date="2020-02" db="EMBL/GenBank/DDBJ databases">
        <authorList>
            <person name="Meier V. D."/>
        </authorList>
    </citation>
    <scope>NUCLEOTIDE SEQUENCE</scope>
    <source>
        <strain evidence="3">AVDCRST_MAG89</strain>
    </source>
</reference>
<feature type="chain" id="PRO_5027065554" description="Thioredoxin domain-containing protein" evidence="1">
    <location>
        <begin position="31"/>
        <end position="178"/>
    </location>
</feature>
<dbReference type="PANTHER" id="PTHR42852:SF13">
    <property type="entry name" value="PROTEIN DIPZ"/>
    <property type="match status" value="1"/>
</dbReference>
<accession>A0A6J4KYC2</accession>